<dbReference type="EMBL" id="CADEPI010000009">
    <property type="protein sequence ID" value="CAB3362782.1"/>
    <property type="molecule type" value="Genomic_DNA"/>
</dbReference>
<evidence type="ECO:0008006" key="3">
    <source>
        <dbReference type="Google" id="ProtNLM"/>
    </source>
</evidence>
<reference evidence="1 2" key="1">
    <citation type="submission" date="2020-04" db="EMBL/GenBank/DDBJ databases">
        <authorList>
            <person name="Alioto T."/>
            <person name="Alioto T."/>
            <person name="Gomez Garrido J."/>
        </authorList>
    </citation>
    <scope>NUCLEOTIDE SEQUENCE [LARGE SCALE GENOMIC DNA]</scope>
</reference>
<dbReference type="GO" id="GO:0032981">
    <property type="term" value="P:mitochondrial respiratory chain complex I assembly"/>
    <property type="evidence" value="ECO:0007669"/>
    <property type="project" value="TreeGrafter"/>
</dbReference>
<protein>
    <recommendedName>
        <fullName evidence="3">NADH dehydrogenase [ubiquinone] 1 alpha subcomplex assembly factor 3</fullName>
    </recommendedName>
</protein>
<dbReference type="InterPro" id="IPR036748">
    <property type="entry name" value="MTH938-like_sf"/>
</dbReference>
<dbReference type="InterPro" id="IPR007523">
    <property type="entry name" value="NDUFAF3/AAMDC"/>
</dbReference>
<dbReference type="PANTHER" id="PTHR21192">
    <property type="entry name" value="NUCLEAR PROTEIN E3-3"/>
    <property type="match status" value="1"/>
</dbReference>
<dbReference type="OrthoDB" id="20681at2759"/>
<dbReference type="PANTHER" id="PTHR21192:SF2">
    <property type="entry name" value="NADH DEHYDROGENASE [UBIQUINONE] 1 ALPHA SUBCOMPLEX ASSEMBLY FACTOR 3"/>
    <property type="match status" value="1"/>
</dbReference>
<name>A0A8S1C116_9INSE</name>
<evidence type="ECO:0000313" key="1">
    <source>
        <dbReference type="EMBL" id="CAB3362782.1"/>
    </source>
</evidence>
<comment type="caution">
    <text evidence="1">The sequence shown here is derived from an EMBL/GenBank/DDBJ whole genome shotgun (WGS) entry which is preliminary data.</text>
</comment>
<dbReference type="Gene3D" id="3.40.1230.10">
    <property type="entry name" value="MTH938-like"/>
    <property type="match status" value="1"/>
</dbReference>
<accession>A0A8S1C116</accession>
<evidence type="ECO:0000313" key="2">
    <source>
        <dbReference type="Proteomes" id="UP000494165"/>
    </source>
</evidence>
<dbReference type="Proteomes" id="UP000494165">
    <property type="component" value="Unassembled WGS sequence"/>
</dbReference>
<dbReference type="AlphaFoldDB" id="A0A8S1C116"/>
<organism evidence="1 2">
    <name type="scientific">Cloeon dipterum</name>
    <dbReference type="NCBI Taxonomy" id="197152"/>
    <lineage>
        <taxon>Eukaryota</taxon>
        <taxon>Metazoa</taxon>
        <taxon>Ecdysozoa</taxon>
        <taxon>Arthropoda</taxon>
        <taxon>Hexapoda</taxon>
        <taxon>Insecta</taxon>
        <taxon>Pterygota</taxon>
        <taxon>Palaeoptera</taxon>
        <taxon>Ephemeroptera</taxon>
        <taxon>Pisciforma</taxon>
        <taxon>Baetidae</taxon>
        <taxon>Cloeon</taxon>
    </lineage>
</organism>
<sequence length="141" mass="15780">MNVLAKRLFHSLSKCTRMHKRMQLTQADAQKRSNYEGPGKTTVSFLNEDADNGLLVDSYSQLGFRLSNGVFVVGPVALFPKSVLSWNVENIKDVSPKSLQLFFTLDPKIDILVLGLVSTWRRCQLTVHAPLSIFLILSIGM</sequence>
<dbReference type="SUPFAM" id="SSF64076">
    <property type="entry name" value="MTH938-like"/>
    <property type="match status" value="1"/>
</dbReference>
<dbReference type="Pfam" id="PF04430">
    <property type="entry name" value="DUF498"/>
    <property type="match status" value="1"/>
</dbReference>
<proteinExistence type="predicted"/>
<keyword evidence="2" id="KW-1185">Reference proteome</keyword>
<dbReference type="GO" id="GO:0005743">
    <property type="term" value="C:mitochondrial inner membrane"/>
    <property type="evidence" value="ECO:0007669"/>
    <property type="project" value="TreeGrafter"/>
</dbReference>
<gene>
    <name evidence="1" type="ORF">CLODIP_2_CD14376</name>
</gene>